<feature type="compositionally biased region" description="Acidic residues" evidence="1">
    <location>
        <begin position="286"/>
        <end position="296"/>
    </location>
</feature>
<evidence type="ECO:0000313" key="4">
    <source>
        <dbReference type="Proteomes" id="UP000184356"/>
    </source>
</evidence>
<evidence type="ECO:0000256" key="1">
    <source>
        <dbReference type="SAM" id="MobiDB-lite"/>
    </source>
</evidence>
<accession>A0A1L9TAU6</accession>
<proteinExistence type="predicted"/>
<feature type="region of interest" description="Disordered" evidence="1">
    <location>
        <begin position="285"/>
        <end position="328"/>
    </location>
</feature>
<organism evidence="3 4">
    <name type="scientific">Aspergillus sydowii CBS 593.65</name>
    <dbReference type="NCBI Taxonomy" id="1036612"/>
    <lineage>
        <taxon>Eukaryota</taxon>
        <taxon>Fungi</taxon>
        <taxon>Dikarya</taxon>
        <taxon>Ascomycota</taxon>
        <taxon>Pezizomycotina</taxon>
        <taxon>Eurotiomycetes</taxon>
        <taxon>Eurotiomycetidae</taxon>
        <taxon>Eurotiales</taxon>
        <taxon>Aspergillaceae</taxon>
        <taxon>Aspergillus</taxon>
        <taxon>Aspergillus subgen. Nidulantes</taxon>
    </lineage>
</organism>
<evidence type="ECO:0000313" key="3">
    <source>
        <dbReference type="EMBL" id="OJJ56485.1"/>
    </source>
</evidence>
<dbReference type="RefSeq" id="XP_040700291.1">
    <property type="nucleotide sequence ID" value="XM_040850509.1"/>
</dbReference>
<feature type="domain" description="DUF7587" evidence="2">
    <location>
        <begin position="115"/>
        <end position="166"/>
    </location>
</feature>
<feature type="compositionally biased region" description="Basic and acidic residues" evidence="1">
    <location>
        <begin position="306"/>
        <end position="328"/>
    </location>
</feature>
<name>A0A1L9TAU6_9EURO</name>
<protein>
    <recommendedName>
        <fullName evidence="2">DUF7587 domain-containing protein</fullName>
    </recommendedName>
</protein>
<evidence type="ECO:0000259" key="2">
    <source>
        <dbReference type="Pfam" id="PF24494"/>
    </source>
</evidence>
<dbReference type="Proteomes" id="UP000184356">
    <property type="component" value="Unassembled WGS sequence"/>
</dbReference>
<gene>
    <name evidence="3" type="ORF">ASPSYDRAFT_70478</name>
</gene>
<dbReference type="OrthoDB" id="5397734at2759"/>
<dbReference type="GeneID" id="63766582"/>
<dbReference type="AlphaFoldDB" id="A0A1L9TAU6"/>
<dbReference type="VEuPathDB" id="FungiDB:ASPSYDRAFT_70478"/>
<keyword evidence="4" id="KW-1185">Reference proteome</keyword>
<dbReference type="EMBL" id="KV878590">
    <property type="protein sequence ID" value="OJJ56485.1"/>
    <property type="molecule type" value="Genomic_DNA"/>
</dbReference>
<reference evidence="4" key="1">
    <citation type="journal article" date="2017" name="Genome Biol.">
        <title>Comparative genomics reveals high biological diversity and specific adaptations in the industrially and medically important fungal genus Aspergillus.</title>
        <authorList>
            <person name="de Vries R.P."/>
            <person name="Riley R."/>
            <person name="Wiebenga A."/>
            <person name="Aguilar-Osorio G."/>
            <person name="Amillis S."/>
            <person name="Uchima C.A."/>
            <person name="Anderluh G."/>
            <person name="Asadollahi M."/>
            <person name="Askin M."/>
            <person name="Barry K."/>
            <person name="Battaglia E."/>
            <person name="Bayram O."/>
            <person name="Benocci T."/>
            <person name="Braus-Stromeyer S.A."/>
            <person name="Caldana C."/>
            <person name="Canovas D."/>
            <person name="Cerqueira G.C."/>
            <person name="Chen F."/>
            <person name="Chen W."/>
            <person name="Choi C."/>
            <person name="Clum A."/>
            <person name="Dos Santos R.A."/>
            <person name="Damasio A.R."/>
            <person name="Diallinas G."/>
            <person name="Emri T."/>
            <person name="Fekete E."/>
            <person name="Flipphi M."/>
            <person name="Freyberg S."/>
            <person name="Gallo A."/>
            <person name="Gournas C."/>
            <person name="Habgood R."/>
            <person name="Hainaut M."/>
            <person name="Harispe M.L."/>
            <person name="Henrissat B."/>
            <person name="Hilden K.S."/>
            <person name="Hope R."/>
            <person name="Hossain A."/>
            <person name="Karabika E."/>
            <person name="Karaffa L."/>
            <person name="Karanyi Z."/>
            <person name="Krasevec N."/>
            <person name="Kuo A."/>
            <person name="Kusch H."/>
            <person name="LaButti K."/>
            <person name="Lagendijk E.L."/>
            <person name="Lapidus A."/>
            <person name="Levasseur A."/>
            <person name="Lindquist E."/>
            <person name="Lipzen A."/>
            <person name="Logrieco A.F."/>
            <person name="MacCabe A."/>
            <person name="Maekelae M.R."/>
            <person name="Malavazi I."/>
            <person name="Melin P."/>
            <person name="Meyer V."/>
            <person name="Mielnichuk N."/>
            <person name="Miskei M."/>
            <person name="Molnar A.P."/>
            <person name="Mule G."/>
            <person name="Ngan C.Y."/>
            <person name="Orejas M."/>
            <person name="Orosz E."/>
            <person name="Ouedraogo J.P."/>
            <person name="Overkamp K.M."/>
            <person name="Park H.-S."/>
            <person name="Perrone G."/>
            <person name="Piumi F."/>
            <person name="Punt P.J."/>
            <person name="Ram A.F."/>
            <person name="Ramon A."/>
            <person name="Rauscher S."/>
            <person name="Record E."/>
            <person name="Riano-Pachon D.M."/>
            <person name="Robert V."/>
            <person name="Roehrig J."/>
            <person name="Ruller R."/>
            <person name="Salamov A."/>
            <person name="Salih N.S."/>
            <person name="Samson R.A."/>
            <person name="Sandor E."/>
            <person name="Sanguinetti M."/>
            <person name="Schuetze T."/>
            <person name="Sepcic K."/>
            <person name="Shelest E."/>
            <person name="Sherlock G."/>
            <person name="Sophianopoulou V."/>
            <person name="Squina F.M."/>
            <person name="Sun H."/>
            <person name="Susca A."/>
            <person name="Todd R.B."/>
            <person name="Tsang A."/>
            <person name="Unkles S.E."/>
            <person name="van de Wiele N."/>
            <person name="van Rossen-Uffink D."/>
            <person name="Oliveira J.V."/>
            <person name="Vesth T.C."/>
            <person name="Visser J."/>
            <person name="Yu J.-H."/>
            <person name="Zhou M."/>
            <person name="Andersen M.R."/>
            <person name="Archer D.B."/>
            <person name="Baker S.E."/>
            <person name="Benoit I."/>
            <person name="Brakhage A.A."/>
            <person name="Braus G.H."/>
            <person name="Fischer R."/>
            <person name="Frisvad J.C."/>
            <person name="Goldman G.H."/>
            <person name="Houbraken J."/>
            <person name="Oakley B."/>
            <person name="Pocsi I."/>
            <person name="Scazzocchio C."/>
            <person name="Seiboth B."/>
            <person name="vanKuyk P.A."/>
            <person name="Wortman J."/>
            <person name="Dyer P.S."/>
            <person name="Grigoriev I.V."/>
        </authorList>
    </citation>
    <scope>NUCLEOTIDE SEQUENCE [LARGE SCALE GENOMIC DNA]</scope>
    <source>
        <strain evidence="4">CBS 593.65</strain>
    </source>
</reference>
<dbReference type="InterPro" id="IPR056009">
    <property type="entry name" value="DUF7587"/>
</dbReference>
<dbReference type="Pfam" id="PF24494">
    <property type="entry name" value="DUF7587"/>
    <property type="match status" value="1"/>
</dbReference>
<sequence length="400" mass="45344">MRKNGDLIWGDMHTSSFDPEPWLPFIEMIEETAASLNILITRKHENTVDFSQFIYQDSPAGSKDILIQDNKQLDACYSSDLETPLCTAGGKTCFWCHAESTDQRVADTSLDTAKTPPLLYRWWNAGSQGVNAKNKFVAGLFSDIFQEYFDPESITEDDFQNFFKNHKFKVKNSNYNGAGEYLFLQLYKIAGSTTNRRGLHQAMAKNAVYLDKKAGVTVRRLLSLLAVPHEYIGTRDFFEGVELGYRGELVMLSPGLSPVPDAQTPDPHATYRDIRSDLDVYSLSEDLSDNNDDNLEASDSSVTNSLDKDIRLNRPDPHDTPAPKNQLESERSISIIDFEEILETQYMNASFTIDIAGSSDERLDDKDEELDLFDRVILEQEQMTSDLFTSERTWVKSALE</sequence>